<dbReference type="RefSeq" id="XP_011318316.1">
    <property type="nucleotide sequence ID" value="XM_011320014.1"/>
</dbReference>
<sequence length="102" mass="11587">MGPVGEHHHRSQLQSTTTHATDIGLLSKIYHSIPFITKIIASTENKKQNNYLHAAVIEMWGQPDLSLPRILTSIDHNSRYRHLKTLKSIAIESSRLRDHNGL</sequence>
<reference evidence="1 3" key="3">
    <citation type="journal article" date="2015" name="BMC Genomics">
        <title>The completed genome sequence of the pathogenic ascomycete fungus Fusarium graminearum.</title>
        <authorList>
            <person name="King R."/>
            <person name="Urban M."/>
            <person name="Hammond-Kosack M.C."/>
            <person name="Hassani-Pak K."/>
            <person name="Hammond-Kosack K.E."/>
        </authorList>
    </citation>
    <scope>NUCLEOTIDE SEQUENCE [LARGE SCALE GENOMIC DNA]</scope>
    <source>
        <strain evidence="3">ATCC MYA-4620 / CBS 123657 / FGSC 9075 / NRRL 31084 / PH-1</strain>
        <strain evidence="1">PH-1</strain>
    </source>
</reference>
<keyword evidence="3" id="KW-1185">Reference proteome</keyword>
<proteinExistence type="predicted"/>
<evidence type="ECO:0000313" key="1">
    <source>
        <dbReference type="EMBL" id="CEF74685.1"/>
    </source>
</evidence>
<dbReference type="Proteomes" id="UP000070720">
    <property type="component" value="Chromosome 1"/>
</dbReference>
<evidence type="ECO:0000313" key="3">
    <source>
        <dbReference type="Proteomes" id="UP000070720"/>
    </source>
</evidence>
<organism evidence="1 3">
    <name type="scientific">Gibberella zeae (strain ATCC MYA-4620 / CBS 123657 / FGSC 9075 / NRRL 31084 / PH-1)</name>
    <name type="common">Wheat head blight fungus</name>
    <name type="synonym">Fusarium graminearum</name>
    <dbReference type="NCBI Taxonomy" id="229533"/>
    <lineage>
        <taxon>Eukaryota</taxon>
        <taxon>Fungi</taxon>
        <taxon>Dikarya</taxon>
        <taxon>Ascomycota</taxon>
        <taxon>Pezizomycotina</taxon>
        <taxon>Sordariomycetes</taxon>
        <taxon>Hypocreomycetidae</taxon>
        <taxon>Hypocreales</taxon>
        <taxon>Nectriaceae</taxon>
        <taxon>Fusarium</taxon>
    </lineage>
</organism>
<reference evidence="2 3" key="2">
    <citation type="journal article" date="2010" name="Nature">
        <title>Comparative genomics reveals mobile pathogenicity chromosomes in Fusarium.</title>
        <authorList>
            <person name="Ma L.J."/>
            <person name="van der Does H.C."/>
            <person name="Borkovich K.A."/>
            <person name="Coleman J.J."/>
            <person name="Daboussi M.J."/>
            <person name="Di Pietro A."/>
            <person name="Dufresne M."/>
            <person name="Freitag M."/>
            <person name="Grabherr M."/>
            <person name="Henrissat B."/>
            <person name="Houterman P.M."/>
            <person name="Kang S."/>
            <person name="Shim W.B."/>
            <person name="Woloshuk C."/>
            <person name="Xie X."/>
            <person name="Xu J.R."/>
            <person name="Antoniw J."/>
            <person name="Baker S.E."/>
            <person name="Bluhm B.H."/>
            <person name="Breakspear A."/>
            <person name="Brown D.W."/>
            <person name="Butchko R.A."/>
            <person name="Chapman S."/>
            <person name="Coulson R."/>
            <person name="Coutinho P.M."/>
            <person name="Danchin E.G."/>
            <person name="Diener A."/>
            <person name="Gale L.R."/>
            <person name="Gardiner D.M."/>
            <person name="Goff S."/>
            <person name="Hammond-Kosack K.E."/>
            <person name="Hilburn K."/>
            <person name="Hua-Van A."/>
            <person name="Jonkers W."/>
            <person name="Kazan K."/>
            <person name="Kodira C.D."/>
            <person name="Koehrsen M."/>
            <person name="Kumar L."/>
            <person name="Lee Y.H."/>
            <person name="Li L."/>
            <person name="Manners J.M."/>
            <person name="Miranda-Saavedra D."/>
            <person name="Mukherjee M."/>
            <person name="Park G."/>
            <person name="Park J."/>
            <person name="Park S.Y."/>
            <person name="Proctor R.H."/>
            <person name="Regev A."/>
            <person name="Ruiz-Roldan M.C."/>
            <person name="Sain D."/>
            <person name="Sakthikumar S."/>
            <person name="Sykes S."/>
            <person name="Schwartz D.C."/>
            <person name="Turgeon B.G."/>
            <person name="Wapinski I."/>
            <person name="Yoder O."/>
            <person name="Young S."/>
            <person name="Zeng Q."/>
            <person name="Zhou S."/>
            <person name="Galagan J."/>
            <person name="Cuomo C.A."/>
            <person name="Kistler H.C."/>
            <person name="Rep M."/>
        </authorList>
    </citation>
    <scope>GENOME REANNOTATION</scope>
    <source>
        <strain evidence="3">ATCC MYA-4620 / CBS 123657 / FGSC 9075 / NRRL 31084 / PH-1</strain>
        <strain evidence="2">PH-1 / ATCC MYA-4620 / FGSC 9075 / NRRL 31084</strain>
    </source>
</reference>
<dbReference type="InParanoid" id="I1S5K7"/>
<reference evidence="2 3" key="1">
    <citation type="journal article" date="2007" name="Science">
        <title>The Fusarium graminearum genome reveals a link between localized polymorphism and pathogen specialization.</title>
        <authorList>
            <person name="Cuomo C.A."/>
            <person name="Gueldener U."/>
            <person name="Xu J.-R."/>
            <person name="Trail F."/>
            <person name="Turgeon B.G."/>
            <person name="Di Pietro A."/>
            <person name="Walton J.D."/>
            <person name="Ma L.-J."/>
            <person name="Baker S.E."/>
            <person name="Rep M."/>
            <person name="Adam G."/>
            <person name="Antoniw J."/>
            <person name="Baldwin T."/>
            <person name="Calvo S.E."/>
            <person name="Chang Y.-L."/>
            <person name="DeCaprio D."/>
            <person name="Gale L.R."/>
            <person name="Gnerre S."/>
            <person name="Goswami R.S."/>
            <person name="Hammond-Kosack K."/>
            <person name="Harris L.J."/>
            <person name="Hilburn K."/>
            <person name="Kennell J.C."/>
            <person name="Kroken S."/>
            <person name="Magnuson J.K."/>
            <person name="Mannhaupt G."/>
            <person name="Mauceli E.W."/>
            <person name="Mewes H.-W."/>
            <person name="Mitterbauer R."/>
            <person name="Muehlbauer G."/>
            <person name="Muensterkoetter M."/>
            <person name="Nelson D."/>
            <person name="O'Donnell K."/>
            <person name="Ouellet T."/>
            <person name="Qi W."/>
            <person name="Quesneville H."/>
            <person name="Roncero M.I.G."/>
            <person name="Seong K.-Y."/>
            <person name="Tetko I.V."/>
            <person name="Urban M."/>
            <person name="Waalwijk C."/>
            <person name="Ward T.J."/>
            <person name="Yao J."/>
            <person name="Birren B.W."/>
            <person name="Kistler H.C."/>
        </authorList>
    </citation>
    <scope>NUCLEOTIDE SEQUENCE [LARGE SCALE GENOMIC DNA]</scope>
    <source>
        <strain evidence="3">ATCC MYA-4620 / CBS 123657 / FGSC 9075 / NRRL 31084 / PH-1</strain>
        <strain evidence="2">PH-1 / ATCC MYA-4620 / FGSC 9075 / NRRL 31084</strain>
    </source>
</reference>
<dbReference type="EMBL" id="HG970332">
    <property type="protein sequence ID" value="CEF74685.1"/>
    <property type="molecule type" value="Genomic_DNA"/>
</dbReference>
<protein>
    <submittedName>
        <fullName evidence="1">Chromosome 1, complete genome</fullName>
    </submittedName>
</protein>
<accession>A0A098D8A6</accession>
<dbReference type="EnsemblFungi" id="CEF74685">
    <property type="protein sequence ID" value="CEF74685"/>
    <property type="gene ID" value="FGRRES_12128"/>
</dbReference>
<accession>I1S5K7</accession>
<dbReference type="KEGG" id="fgr:FGSG_12128"/>
<name>I1S5K7_GIBZE</name>
<reference evidence="2" key="4">
    <citation type="submission" date="2017-01" db="UniProtKB">
        <authorList>
            <consortium name="EnsemblFungi"/>
        </authorList>
    </citation>
    <scope>IDENTIFICATION</scope>
    <source>
        <strain evidence="2">PH-1 / ATCC MYA-4620 / FGSC 9075 / NRRL 31084</strain>
    </source>
</reference>
<dbReference type="AlphaFoldDB" id="I1S5K7"/>
<gene>
    <name evidence="1" type="ORF">FGRAMPH1_01T05761</name>
</gene>
<dbReference type="HOGENOM" id="CLU_2277763_0_0_1"/>
<dbReference type="VEuPathDB" id="FungiDB:FGRAMPH1_01G05761"/>
<evidence type="ECO:0000313" key="2">
    <source>
        <dbReference type="EnsemblFungi" id="CEF74685"/>
    </source>
</evidence>